<dbReference type="EMBL" id="MN167500">
    <property type="protein sequence ID" value="QED21533.1"/>
    <property type="molecule type" value="Genomic_RNA"/>
</dbReference>
<keyword evidence="1" id="KW-0175">Coiled coil</keyword>
<name>A0A5B8XDJ9_9TOMB</name>
<evidence type="ECO:0000313" key="2">
    <source>
        <dbReference type="EMBL" id="QED21533.1"/>
    </source>
</evidence>
<protein>
    <submittedName>
        <fullName evidence="2">Uncharacterized protein</fullName>
    </submittedName>
</protein>
<evidence type="ECO:0000256" key="1">
    <source>
        <dbReference type="SAM" id="Coils"/>
    </source>
</evidence>
<feature type="coiled-coil region" evidence="1">
    <location>
        <begin position="31"/>
        <end position="60"/>
    </location>
</feature>
<organism evidence="2">
    <name type="scientific">Cushing virus</name>
    <dbReference type="NCBI Taxonomy" id="2600346"/>
    <lineage>
        <taxon>Viruses</taxon>
        <taxon>Riboviria</taxon>
        <taxon>Orthornavirae</taxon>
        <taxon>Kitrinoviricota</taxon>
        <taxon>Tolucaviricetes</taxon>
        <taxon>Tolivirales</taxon>
        <taxon>Tombusviridae</taxon>
    </lineage>
</organism>
<sequence length="304" mass="33850">MADQEAQQPQQPEGPGVLRRVINAIINPEQLEQAQRQAQYEEAQRQILENQAANARLRAEVNARAEALENGAYFHLREMMIGKKLDGTWQSYATGVLRDYLDQSQMFVPEQRVRIIEGAIRRYTEHLHIEQGLRITDILAMKRHNQNLKGEVDNTVWWNPLTWHNKLSLAENTNGSSPEQNLYSGTQLTTIALGAAGLALAGAYCISRLSWTPIVGSIIPRTYPQLSPPTAIATNHPSLAITIPGLEEGLTNILKSLSDTRESTPANNTSTELLITLSERFIKGCVTTLKKAADMIVEYSHSSN</sequence>
<reference evidence="2" key="1">
    <citation type="journal article" date="2019" name="Virology">
        <title>Identification of diverse arthropod associated viruses in native Australian fleas.</title>
        <authorList>
            <person name="Harvey E."/>
            <person name="Rose K."/>
            <person name="Eden J.S."/>
            <person name="Lawrence A."/>
            <person name="Doggett S.L."/>
            <person name="Holmes E.C."/>
        </authorList>
    </citation>
    <scope>NUCLEOTIDE SEQUENCE</scope>
    <source>
        <strain evidence="2">AFV18</strain>
    </source>
</reference>
<proteinExistence type="predicted"/>
<accession>A0A5B8XDJ9</accession>